<dbReference type="EMBL" id="CP101988">
    <property type="protein sequence ID" value="UUI75821.1"/>
    <property type="molecule type" value="Genomic_DNA"/>
</dbReference>
<keyword evidence="4" id="KW-1185">Reference proteome</keyword>
<accession>A0ABY5L2B2</accession>
<organism evidence="3 4">
    <name type="scientific">Cellulomonas chengniuliangii</name>
    <dbReference type="NCBI Taxonomy" id="2968084"/>
    <lineage>
        <taxon>Bacteria</taxon>
        <taxon>Bacillati</taxon>
        <taxon>Actinomycetota</taxon>
        <taxon>Actinomycetes</taxon>
        <taxon>Micrococcales</taxon>
        <taxon>Cellulomonadaceae</taxon>
        <taxon>Cellulomonas</taxon>
    </lineage>
</organism>
<keyword evidence="1" id="KW-0408">Iron</keyword>
<name>A0ABY5L2B2_9CELL</name>
<protein>
    <submittedName>
        <fullName evidence="3">Ferrous iron transport protein A</fullName>
    </submittedName>
</protein>
<sequence length="82" mass="8776">MNLAQCPVDAHARVVALDAEQSMRLRMSELGLRVGAVVRVTQRAAFGGRVVAIGAQRFAVDGQTATRIAIEPVRGAHQSPRL</sequence>
<evidence type="ECO:0000313" key="4">
    <source>
        <dbReference type="Proteomes" id="UP001316189"/>
    </source>
</evidence>
<reference evidence="3 4" key="1">
    <citation type="submission" date="2022-07" db="EMBL/GenBank/DDBJ databases">
        <title>Novel species in genus cellulomonas.</title>
        <authorList>
            <person name="Ye L."/>
        </authorList>
    </citation>
    <scope>NUCLEOTIDE SEQUENCE [LARGE SCALE GENOMIC DNA]</scope>
    <source>
        <strain evidence="4">zg-Y338</strain>
    </source>
</reference>
<evidence type="ECO:0000313" key="3">
    <source>
        <dbReference type="EMBL" id="UUI75821.1"/>
    </source>
</evidence>
<feature type="domain" description="Ferrous iron transporter FeoA-like" evidence="2">
    <location>
        <begin position="1"/>
        <end position="72"/>
    </location>
</feature>
<evidence type="ECO:0000256" key="1">
    <source>
        <dbReference type="ARBA" id="ARBA00023004"/>
    </source>
</evidence>
<dbReference type="RefSeq" id="WP_227568073.1">
    <property type="nucleotide sequence ID" value="NZ_CP101988.1"/>
</dbReference>
<dbReference type="InterPro" id="IPR038157">
    <property type="entry name" value="FeoA_core_dom"/>
</dbReference>
<dbReference type="Pfam" id="PF04023">
    <property type="entry name" value="FeoA"/>
    <property type="match status" value="1"/>
</dbReference>
<dbReference type="InterPro" id="IPR007167">
    <property type="entry name" value="Fe-transptr_FeoA-like"/>
</dbReference>
<dbReference type="Proteomes" id="UP001316189">
    <property type="component" value="Chromosome"/>
</dbReference>
<dbReference type="SMART" id="SM00899">
    <property type="entry name" value="FeoA"/>
    <property type="match status" value="1"/>
</dbReference>
<evidence type="ECO:0000259" key="2">
    <source>
        <dbReference type="SMART" id="SM00899"/>
    </source>
</evidence>
<dbReference type="SUPFAM" id="SSF50037">
    <property type="entry name" value="C-terminal domain of transcriptional repressors"/>
    <property type="match status" value="1"/>
</dbReference>
<dbReference type="InterPro" id="IPR008988">
    <property type="entry name" value="Transcriptional_repressor_C"/>
</dbReference>
<proteinExistence type="predicted"/>
<gene>
    <name evidence="3" type="ORF">NP064_02585</name>
</gene>
<dbReference type="Gene3D" id="2.30.30.90">
    <property type="match status" value="1"/>
</dbReference>